<dbReference type="Proteomes" id="UP000316639">
    <property type="component" value="Unassembled WGS sequence"/>
</dbReference>
<feature type="signal peptide" evidence="1">
    <location>
        <begin position="1"/>
        <end position="24"/>
    </location>
</feature>
<proteinExistence type="predicted"/>
<dbReference type="AlphaFoldDB" id="A0A563F0Q2"/>
<sequence length="218" mass="22576">MPSPLRVLVAVLAAFLLLTPSANAFPPPDSGIASQCTGAGELLGDPVGADGYYRCLGAGKARYERCPGDQVFSVGAEACVSRDVFPPELGDWGVSVDAPRGTTVRLGGALKFRVTAHNLDGVGDLGSVRVRVTWPDGLSWGNSADCLRLQGQRVAYCYLGVAHGTSADITLTASPDLLTIGALTVRGEVYGSNPVDIKASNNRDSATCHALTGIIVSC</sequence>
<keyword evidence="4" id="KW-1185">Reference proteome</keyword>
<dbReference type="InterPro" id="IPR001434">
    <property type="entry name" value="OmcB-like_DUF11"/>
</dbReference>
<evidence type="ECO:0000259" key="2">
    <source>
        <dbReference type="Pfam" id="PF01345"/>
    </source>
</evidence>
<evidence type="ECO:0000313" key="4">
    <source>
        <dbReference type="Proteomes" id="UP000316639"/>
    </source>
</evidence>
<gene>
    <name evidence="3" type="ORF">FKR81_05985</name>
</gene>
<evidence type="ECO:0000313" key="3">
    <source>
        <dbReference type="EMBL" id="TWP53499.1"/>
    </source>
</evidence>
<reference evidence="3 4" key="1">
    <citation type="submission" date="2019-07" db="EMBL/GenBank/DDBJ databases">
        <title>Lentzea xizangensis sp. nov., isolated from Qinghai-Tibetan Plateau Soils.</title>
        <authorList>
            <person name="Huang J."/>
        </authorList>
    </citation>
    <scope>NUCLEOTIDE SEQUENCE [LARGE SCALE GENOMIC DNA]</scope>
    <source>
        <strain evidence="3 4">FXJ1.1311</strain>
    </source>
</reference>
<dbReference type="InterPro" id="IPR036508">
    <property type="entry name" value="Chitin-bd_dom_sf"/>
</dbReference>
<dbReference type="SUPFAM" id="SSF57625">
    <property type="entry name" value="Invertebrate chitin-binding proteins"/>
    <property type="match status" value="1"/>
</dbReference>
<keyword evidence="1" id="KW-0732">Signal</keyword>
<protein>
    <recommendedName>
        <fullName evidence="2">DUF11 domain-containing protein</fullName>
    </recommendedName>
</protein>
<dbReference type="RefSeq" id="WP_146349910.1">
    <property type="nucleotide sequence ID" value="NZ_VOBR01000003.1"/>
</dbReference>
<feature type="domain" description="DUF11" evidence="2">
    <location>
        <begin position="102"/>
        <end position="207"/>
    </location>
</feature>
<accession>A0A563F0Q2</accession>
<organism evidence="3 4">
    <name type="scientific">Lentzea tibetensis</name>
    <dbReference type="NCBI Taxonomy" id="2591470"/>
    <lineage>
        <taxon>Bacteria</taxon>
        <taxon>Bacillati</taxon>
        <taxon>Actinomycetota</taxon>
        <taxon>Actinomycetes</taxon>
        <taxon>Pseudonocardiales</taxon>
        <taxon>Pseudonocardiaceae</taxon>
        <taxon>Lentzea</taxon>
    </lineage>
</organism>
<dbReference type="OrthoDB" id="3666463at2"/>
<name>A0A563F0Q2_9PSEU</name>
<dbReference type="GO" id="GO:0008061">
    <property type="term" value="F:chitin binding"/>
    <property type="evidence" value="ECO:0007669"/>
    <property type="project" value="InterPro"/>
</dbReference>
<comment type="caution">
    <text evidence="3">The sequence shown here is derived from an EMBL/GenBank/DDBJ whole genome shotgun (WGS) entry which is preliminary data.</text>
</comment>
<feature type="chain" id="PRO_5021769598" description="DUF11 domain-containing protein" evidence="1">
    <location>
        <begin position="25"/>
        <end position="218"/>
    </location>
</feature>
<evidence type="ECO:0000256" key="1">
    <source>
        <dbReference type="SAM" id="SignalP"/>
    </source>
</evidence>
<dbReference type="Pfam" id="PF01345">
    <property type="entry name" value="DUF11"/>
    <property type="match status" value="1"/>
</dbReference>
<dbReference type="EMBL" id="VOBR01000003">
    <property type="protein sequence ID" value="TWP53499.1"/>
    <property type="molecule type" value="Genomic_DNA"/>
</dbReference>